<keyword evidence="7 11" id="KW-0408">Iron</keyword>
<dbReference type="NCBIfam" id="NF006220">
    <property type="entry name" value="PRK08345.1"/>
    <property type="match status" value="1"/>
</dbReference>
<dbReference type="InterPro" id="IPR001709">
    <property type="entry name" value="Flavoprot_Pyr_Nucl_cyt_Rdtase"/>
</dbReference>
<dbReference type="GO" id="GO:0051537">
    <property type="term" value="F:2 iron, 2 sulfur cluster binding"/>
    <property type="evidence" value="ECO:0007669"/>
    <property type="project" value="UniProtKB-KW"/>
</dbReference>
<dbReference type="SUPFAM" id="SSF63380">
    <property type="entry name" value="Riboflavin synthase domain-like"/>
    <property type="match status" value="1"/>
</dbReference>
<dbReference type="Gene3D" id="2.40.30.10">
    <property type="entry name" value="Translation factors"/>
    <property type="match status" value="1"/>
</dbReference>
<comment type="caution">
    <text evidence="13">The sequence shown here is derived from an EMBL/GenBank/DDBJ whole genome shotgun (WGS) entry which is preliminary data.</text>
</comment>
<comment type="cofactor">
    <cofactor evidence="9">
        <name>[2Fe-2S] cluster</name>
        <dbReference type="ChEBI" id="CHEBI:190135"/>
    </cofactor>
</comment>
<dbReference type="InterPro" id="IPR017927">
    <property type="entry name" value="FAD-bd_FR_type"/>
</dbReference>
<evidence type="ECO:0000256" key="8">
    <source>
        <dbReference type="ARBA" id="ARBA00023014"/>
    </source>
</evidence>
<dbReference type="Pfam" id="PF10418">
    <property type="entry name" value="DHODB_Fe-S_bind"/>
    <property type="match status" value="1"/>
</dbReference>
<evidence type="ECO:0000256" key="2">
    <source>
        <dbReference type="ARBA" id="ARBA00022630"/>
    </source>
</evidence>
<dbReference type="PROSITE" id="PS51384">
    <property type="entry name" value="FAD_FR"/>
    <property type="match status" value="1"/>
</dbReference>
<dbReference type="RefSeq" id="WP_125742509.1">
    <property type="nucleotide sequence ID" value="NZ_RCOR01000042.1"/>
</dbReference>
<dbReference type="Pfam" id="PF00970">
    <property type="entry name" value="FAD_binding_6"/>
    <property type="match status" value="1"/>
</dbReference>
<keyword evidence="5 10" id="KW-0274">FAD</keyword>
<evidence type="ECO:0000256" key="6">
    <source>
        <dbReference type="ARBA" id="ARBA00022982"/>
    </source>
</evidence>
<dbReference type="InterPro" id="IPR008333">
    <property type="entry name" value="Cbr1-like_FAD-bd_dom"/>
</dbReference>
<dbReference type="PRINTS" id="PR00410">
    <property type="entry name" value="PHEHYDRXLASE"/>
</dbReference>
<dbReference type="PIRSF" id="PIRSF006816">
    <property type="entry name" value="Cyc3_hyd_g"/>
    <property type="match status" value="1"/>
</dbReference>
<proteinExistence type="predicted"/>
<dbReference type="AlphaFoldDB" id="A0A429G1M1"/>
<dbReference type="Gene3D" id="2.10.240.10">
    <property type="entry name" value="Dihydroorotate dehydrogenase, electron transfer subunit"/>
    <property type="match status" value="1"/>
</dbReference>
<feature type="domain" description="FAD-binding FR-type" evidence="12">
    <location>
        <begin position="8"/>
        <end position="108"/>
    </location>
</feature>
<feature type="binding site" evidence="11">
    <location>
        <position position="261"/>
    </location>
    <ligand>
        <name>[2Fe-2S] cluster</name>
        <dbReference type="ChEBI" id="CHEBI:190135"/>
    </ligand>
</feature>
<evidence type="ECO:0000256" key="10">
    <source>
        <dbReference type="PIRSR" id="PIRSR006816-1"/>
    </source>
</evidence>
<feature type="binding site" evidence="10">
    <location>
        <begin position="76"/>
        <end position="78"/>
    </location>
    <ligand>
        <name>FAD</name>
        <dbReference type="ChEBI" id="CHEBI:57692"/>
    </ligand>
</feature>
<dbReference type="Gene3D" id="3.40.50.80">
    <property type="entry name" value="Nucleotide-binding domain of ferredoxin-NADP reductase (FNR) module"/>
    <property type="match status" value="1"/>
</dbReference>
<dbReference type="InterPro" id="IPR037117">
    <property type="entry name" value="Dihydroorotate_DH_ele_sf"/>
</dbReference>
<gene>
    <name evidence="13" type="ORF">D9Q81_07680</name>
</gene>
<dbReference type="GO" id="GO:0016491">
    <property type="term" value="F:oxidoreductase activity"/>
    <property type="evidence" value="ECO:0007669"/>
    <property type="project" value="InterPro"/>
</dbReference>
<dbReference type="CDD" id="cd06221">
    <property type="entry name" value="sulfite_reductase_like"/>
    <property type="match status" value="1"/>
</dbReference>
<keyword evidence="8 11" id="KW-0411">Iron-sulfur</keyword>
<feature type="binding site" evidence="11">
    <location>
        <position position="276"/>
    </location>
    <ligand>
        <name>[2Fe-2S] cluster</name>
        <dbReference type="ChEBI" id="CHEBI:190135"/>
    </ligand>
</feature>
<keyword evidence="6" id="KW-0249">Electron transport</keyword>
<evidence type="ECO:0000259" key="12">
    <source>
        <dbReference type="PROSITE" id="PS51384"/>
    </source>
</evidence>
<feature type="binding site" evidence="11">
    <location>
        <position position="264"/>
    </location>
    <ligand>
        <name>[2Fe-2S] cluster</name>
        <dbReference type="ChEBI" id="CHEBI:190135"/>
    </ligand>
</feature>
<evidence type="ECO:0000256" key="1">
    <source>
        <dbReference type="ARBA" id="ARBA00022448"/>
    </source>
</evidence>
<name>A0A429G1M1_9CREN</name>
<feature type="binding site" evidence="11">
    <location>
        <position position="256"/>
    </location>
    <ligand>
        <name>[2Fe-2S] cluster</name>
        <dbReference type="ChEBI" id="CHEBI:190135"/>
    </ligand>
</feature>
<protein>
    <submittedName>
        <fullName evidence="13">Cytochrome-c3 hydrogenase subunit gamma</fullName>
    </submittedName>
</protein>
<dbReference type="GO" id="GO:0050660">
    <property type="term" value="F:flavin adenine dinucleotide binding"/>
    <property type="evidence" value="ECO:0007669"/>
    <property type="project" value="InterPro"/>
</dbReference>
<dbReference type="Pfam" id="PF00175">
    <property type="entry name" value="NAD_binding_1"/>
    <property type="match status" value="1"/>
</dbReference>
<evidence type="ECO:0000256" key="4">
    <source>
        <dbReference type="ARBA" id="ARBA00022723"/>
    </source>
</evidence>
<dbReference type="InterPro" id="IPR019480">
    <property type="entry name" value="Dihydroorotate_DH_Fe-S-bd"/>
</dbReference>
<dbReference type="InterPro" id="IPR050353">
    <property type="entry name" value="PyrK_electron_transfer"/>
</dbReference>
<organism evidence="13 14">
    <name type="scientific">Candidatus Korarchaeum cryptofilum</name>
    <dbReference type="NCBI Taxonomy" id="498846"/>
    <lineage>
        <taxon>Archaea</taxon>
        <taxon>Thermoproteota</taxon>
        <taxon>Candidatus Korarchaeia</taxon>
        <taxon>Candidatus Korarchaeales</taxon>
        <taxon>Candidatus Korarchaeaceae</taxon>
        <taxon>Candidatus Korarchaeum</taxon>
    </lineage>
</organism>
<comment type="cofactor">
    <cofactor evidence="10">
        <name>FAD</name>
        <dbReference type="ChEBI" id="CHEBI:57692"/>
    </cofactor>
    <text evidence="10">Binds 1 FAD per subunit.</text>
</comment>
<keyword evidence="2 10" id="KW-0285">Flavoprotein</keyword>
<dbReference type="InterPro" id="IPR012165">
    <property type="entry name" value="Cyt_c3_hydrogenase_gsu"/>
</dbReference>
<keyword evidence="1" id="KW-0813">Transport</keyword>
<accession>A0A429G1M1</accession>
<evidence type="ECO:0000313" key="14">
    <source>
        <dbReference type="Proteomes" id="UP000278149"/>
    </source>
</evidence>
<evidence type="ECO:0000313" key="13">
    <source>
        <dbReference type="EMBL" id="RSN67668.1"/>
    </source>
</evidence>
<evidence type="ECO:0000256" key="9">
    <source>
        <dbReference type="ARBA" id="ARBA00034078"/>
    </source>
</evidence>
<evidence type="ECO:0000256" key="11">
    <source>
        <dbReference type="PIRSR" id="PIRSR006816-2"/>
    </source>
</evidence>
<dbReference type="PANTHER" id="PTHR43513:SF1">
    <property type="entry name" value="ANAEROBIC SULFITE REDUCTASE SUBUNIT B"/>
    <property type="match status" value="1"/>
</dbReference>
<dbReference type="InterPro" id="IPR001433">
    <property type="entry name" value="OxRdtase_FAD/NAD-bd"/>
</dbReference>
<dbReference type="GO" id="GO:0006221">
    <property type="term" value="P:pyrimidine nucleotide biosynthetic process"/>
    <property type="evidence" value="ECO:0007669"/>
    <property type="project" value="InterPro"/>
</dbReference>
<evidence type="ECO:0000256" key="3">
    <source>
        <dbReference type="ARBA" id="ARBA00022714"/>
    </source>
</evidence>
<evidence type="ECO:0000256" key="7">
    <source>
        <dbReference type="ARBA" id="ARBA00023004"/>
    </source>
</evidence>
<keyword evidence="4 11" id="KW-0479">Metal-binding</keyword>
<dbReference type="PANTHER" id="PTHR43513">
    <property type="entry name" value="DIHYDROOROTATE DEHYDROGENASE B (NAD(+)), ELECTRON TRANSFER SUBUNIT"/>
    <property type="match status" value="1"/>
</dbReference>
<dbReference type="InterPro" id="IPR017938">
    <property type="entry name" value="Riboflavin_synthase-like_b-brl"/>
</dbReference>
<dbReference type="Proteomes" id="UP000278149">
    <property type="component" value="Unassembled WGS sequence"/>
</dbReference>
<sequence length="294" mass="33119">MMLQEEQFIPKPAEILEVNDMTSIEKLFRLKLMDEELERSFNYMPGQFVQVSVYGVGEATISICKSKTRPGPLELLVRRVGRVTNALHRLKEGDIVGIRGPFGNWFPVDEMEGHDVLIIAGGLGIAPVRGVLQHVLDNRGKYGEVNLLYGVKGYEETLFKDEVLSPFRGESGFRSFISFEKDDEFYENLMKKYPKFVKKGVVTVLFDLADSYIDPSNSYAIVAGPPVMYKFVLKELEKRNFPADRVYVTLERRMRCGVGKCGHCIIGGASSIAYVCKDGPVFSYFDILSIRGAI</sequence>
<dbReference type="EMBL" id="RCOR01000042">
    <property type="protein sequence ID" value="RSN67668.1"/>
    <property type="molecule type" value="Genomic_DNA"/>
</dbReference>
<comment type="cofactor">
    <cofactor evidence="11">
        <name>[2Fe-2S] cluster</name>
        <dbReference type="ChEBI" id="CHEBI:190135"/>
    </cofactor>
    <text evidence="11">Binds 1 [2Fe-2S] cluster per subunit.</text>
</comment>
<evidence type="ECO:0000256" key="5">
    <source>
        <dbReference type="ARBA" id="ARBA00022827"/>
    </source>
</evidence>
<keyword evidence="3 11" id="KW-0001">2Fe-2S</keyword>
<reference evidence="13 14" key="1">
    <citation type="submission" date="2018-10" db="EMBL/GenBank/DDBJ databases">
        <title>Co-occurring genomic capacity for anaerobic methane metabolism and dissimilatory sulfite reduction discovered in the Korarchaeota.</title>
        <authorList>
            <person name="Mckay L.J."/>
            <person name="Dlakic M."/>
            <person name="Fields M.W."/>
            <person name="Delmont T.O."/>
            <person name="Eren A.M."/>
            <person name="Jay Z.J."/>
            <person name="Klingelsmith K.B."/>
            <person name="Rusch D.B."/>
            <person name="Inskeep W.P."/>
        </authorList>
    </citation>
    <scope>NUCLEOTIDE SEQUENCE [LARGE SCALE GENOMIC DNA]</scope>
    <source>
        <strain evidence="13 14">WS</strain>
    </source>
</reference>
<dbReference type="GO" id="GO:0046872">
    <property type="term" value="F:metal ion binding"/>
    <property type="evidence" value="ECO:0007669"/>
    <property type="project" value="UniProtKB-KW"/>
</dbReference>
<dbReference type="SUPFAM" id="SSF52343">
    <property type="entry name" value="Ferredoxin reductase-like, C-terminal NADP-linked domain"/>
    <property type="match status" value="1"/>
</dbReference>
<dbReference type="InterPro" id="IPR039261">
    <property type="entry name" value="FNR_nucleotide-bd"/>
</dbReference>
<dbReference type="PRINTS" id="PR00371">
    <property type="entry name" value="FPNCR"/>
</dbReference>